<dbReference type="Proteomes" id="UP001642484">
    <property type="component" value="Unassembled WGS sequence"/>
</dbReference>
<evidence type="ECO:0000313" key="3">
    <source>
        <dbReference type="Proteomes" id="UP001642484"/>
    </source>
</evidence>
<sequence>VEDTSLKLLKDYEPEAIGLEIPERLFREVFVQRADVTRTGDWQTGRPSQPAFMDMNLNTLRDAKAQPRAVIWQHDNEDCFNPCGLLMAYEEEKVKPVVSDFDPFVLGCAGPMNFQPLPPGQVELVKWSLRQIEDVLATPGTSGWTGRWLETLKRASDKGFHPEMPRYGFGDPTSHDIVGEFVAATNLLGAVRHGAECFNFYFPQDLDEEFLVVSSTFGAQPWRYMKEPELREFLMDSISQGYSFPLNPKWIICDAGWREVFEKLRENEESRKHLACWFPPDSGLIETIDELCQKFPDGFIKPAGAVEIDVDLAEFQLKRYQTLQRARRKLRVVLRWMDKTPKKDKDGTGEERLATNQVGCGPLPGPHQLPHLQGSPESRRVAWAAPEDSPEQSNGKKKEETTKPGKKKRSCFGIFGCWSSKSTVNPE</sequence>
<dbReference type="EMBL" id="CAXAMN010023417">
    <property type="protein sequence ID" value="CAK9077463.1"/>
    <property type="molecule type" value="Genomic_DNA"/>
</dbReference>
<evidence type="ECO:0000313" key="2">
    <source>
        <dbReference type="EMBL" id="CAK9077463.1"/>
    </source>
</evidence>
<accession>A0ABP0PPG3</accession>
<comment type="caution">
    <text evidence="2">The sequence shown here is derived from an EMBL/GenBank/DDBJ whole genome shotgun (WGS) entry which is preliminary data.</text>
</comment>
<protein>
    <submittedName>
        <fullName evidence="2">Uncharacterized protein</fullName>
    </submittedName>
</protein>
<feature type="non-terminal residue" evidence="2">
    <location>
        <position position="1"/>
    </location>
</feature>
<evidence type="ECO:0000256" key="1">
    <source>
        <dbReference type="SAM" id="MobiDB-lite"/>
    </source>
</evidence>
<feature type="region of interest" description="Disordered" evidence="1">
    <location>
        <begin position="340"/>
        <end position="410"/>
    </location>
</feature>
<feature type="compositionally biased region" description="Basic and acidic residues" evidence="1">
    <location>
        <begin position="394"/>
        <end position="403"/>
    </location>
</feature>
<organism evidence="2 3">
    <name type="scientific">Durusdinium trenchii</name>
    <dbReference type="NCBI Taxonomy" id="1381693"/>
    <lineage>
        <taxon>Eukaryota</taxon>
        <taxon>Sar</taxon>
        <taxon>Alveolata</taxon>
        <taxon>Dinophyceae</taxon>
        <taxon>Suessiales</taxon>
        <taxon>Symbiodiniaceae</taxon>
        <taxon>Durusdinium</taxon>
    </lineage>
</organism>
<feature type="compositionally biased region" description="Basic and acidic residues" evidence="1">
    <location>
        <begin position="340"/>
        <end position="353"/>
    </location>
</feature>
<name>A0ABP0PPG3_9DINO</name>
<keyword evidence="3" id="KW-1185">Reference proteome</keyword>
<reference evidence="2 3" key="1">
    <citation type="submission" date="2024-02" db="EMBL/GenBank/DDBJ databases">
        <authorList>
            <person name="Chen Y."/>
            <person name="Shah S."/>
            <person name="Dougan E. K."/>
            <person name="Thang M."/>
            <person name="Chan C."/>
        </authorList>
    </citation>
    <scope>NUCLEOTIDE SEQUENCE [LARGE SCALE GENOMIC DNA]</scope>
</reference>
<gene>
    <name evidence="2" type="ORF">CCMP2556_LOCUS38197</name>
</gene>
<proteinExistence type="predicted"/>